<protein>
    <recommendedName>
        <fullName evidence="4">Lipoprotein</fullName>
    </recommendedName>
</protein>
<evidence type="ECO:0000256" key="1">
    <source>
        <dbReference type="SAM" id="SignalP"/>
    </source>
</evidence>
<evidence type="ECO:0008006" key="4">
    <source>
        <dbReference type="Google" id="ProtNLM"/>
    </source>
</evidence>
<evidence type="ECO:0000313" key="3">
    <source>
        <dbReference type="Proteomes" id="UP000095185"/>
    </source>
</evidence>
<feature type="signal peptide" evidence="1">
    <location>
        <begin position="1"/>
        <end position="23"/>
    </location>
</feature>
<reference evidence="2" key="1">
    <citation type="submission" date="2016-09" db="EMBL/GenBank/DDBJ databases">
        <title>Genome sequence of Chlorobaculum limnaeum.</title>
        <authorList>
            <person name="Liu Z."/>
            <person name="Tank M."/>
            <person name="Bryant D.A."/>
        </authorList>
    </citation>
    <scope>NUCLEOTIDE SEQUENCE [LARGE SCALE GENOMIC DNA]</scope>
    <source>
        <strain evidence="2">DSM 1677</strain>
    </source>
</reference>
<accession>A0A1D8CYV6</accession>
<dbReference type="GO" id="GO:0043448">
    <property type="term" value="P:alkane catabolic process"/>
    <property type="evidence" value="ECO:0007669"/>
    <property type="project" value="TreeGrafter"/>
</dbReference>
<proteinExistence type="predicted"/>
<dbReference type="InterPro" id="IPR005297">
    <property type="entry name" value="Lipoprotein_repeat"/>
</dbReference>
<keyword evidence="1" id="KW-0732">Signal</keyword>
<dbReference type="Proteomes" id="UP000095185">
    <property type="component" value="Chromosome"/>
</dbReference>
<dbReference type="EMBL" id="CP017305">
    <property type="protein sequence ID" value="AOS84082.1"/>
    <property type="molecule type" value="Genomic_DNA"/>
</dbReference>
<organism evidence="2 3">
    <name type="scientific">Chlorobaculum limnaeum</name>
    <dbReference type="NCBI Taxonomy" id="274537"/>
    <lineage>
        <taxon>Bacteria</taxon>
        <taxon>Pseudomonadati</taxon>
        <taxon>Chlorobiota</taxon>
        <taxon>Chlorobiia</taxon>
        <taxon>Chlorobiales</taxon>
        <taxon>Chlorobiaceae</taxon>
        <taxon>Chlorobaculum</taxon>
    </lineage>
</organism>
<name>A0A1D8CYV6_CHLLM</name>
<sequence>MRKMSLFWVVACLMFFNAITVLATPPDVFVSHKDGVGDYLVDTKGMTLYWSKLDAPGGSRCKGQCLIQWPPFYKEAILASSPLINSNDFGTIIRSDGKKQNTSRGYPLYYYTMDQKPGDTKGQNLNNVWFVMDPGRFRVIDVKHTGWSEPKGMNK</sequence>
<dbReference type="Pfam" id="PF03640">
    <property type="entry name" value="Lipoprotein_15"/>
    <property type="match status" value="2"/>
</dbReference>
<feature type="chain" id="PRO_5009106585" description="Lipoprotein" evidence="1">
    <location>
        <begin position="24"/>
        <end position="155"/>
    </location>
</feature>
<dbReference type="PANTHER" id="PTHR39335:SF1">
    <property type="entry name" value="BLL4220 PROTEIN"/>
    <property type="match status" value="1"/>
</dbReference>
<dbReference type="AlphaFoldDB" id="A0A1D8CYV6"/>
<dbReference type="OrthoDB" id="597632at2"/>
<dbReference type="RefSeq" id="WP_069810245.1">
    <property type="nucleotide sequence ID" value="NZ_CP017305.1"/>
</dbReference>
<dbReference type="PANTHER" id="PTHR39335">
    <property type="entry name" value="BLL4220 PROTEIN"/>
    <property type="match status" value="1"/>
</dbReference>
<dbReference type="KEGG" id="clz:BIU88_07995"/>
<keyword evidence="3" id="KW-1185">Reference proteome</keyword>
<gene>
    <name evidence="2" type="ORF">BIU88_07995</name>
</gene>
<evidence type="ECO:0000313" key="2">
    <source>
        <dbReference type="EMBL" id="AOS84082.1"/>
    </source>
</evidence>